<sequence length="915" mass="103359">MSRFIPYLARKTNIVANDTQTESDSDGESDTELHGRRADKKGKGKGKGKGRSKGKAKGKGKGSASNKWSVQQLAGSDVDMFAELPECQKCRQIQRIDQGPYATSLKLQRQPEVRFTRKHKNNLPEPLDDDEGDDGYCPDNDTEDDIPLSHTKPLRRAKVAKVDKVSALLHVFYEESEEHSEPAEELEDSSRVMQENEQQDIKLIEEVFAANDGAPVALQYFQQKNLSATKLKLSRIVAEVKMQMKRQDPKALQQVATFLANFNNGRQRMSAGFALDLSRIWSLLNMLTRKLDIRDWDLMLSHQQLMLSAAAAWYWLDHSCMEHCAKFLAFHVNTSLPPTDWLSALTMAVYTHLSTGDSVDLNPTSFIPGLDNMPSYLLSTFLTFKGKKLQVRTLRLVYIIVRQWLSYPNNTYLAQGAFVYRLVDTFQTQRMLLLEGVWHAFSFVKKAVLNTPSMRHSSIRVNMLDGFFKKLQELPILTPHSSEYNTFKDIIGDAERCVTSHRKTKPAPSNPSPNVHPVPIASSSTPSTYSPELHRLLKFVKDLLPLCLETSPSSPTCIQAHILKDLDKFFPFREHAPTKLSVSGPNGPLHPDNINKPGGFASVLCWCGVTFGCKAAVEKEVFFPDLEAFQAMCRSCPSDDPKFLCKKTAYGSAIGGRGPEHAPAYFAAEKEWKKLFDDPSMVDANGQLGFTIFYQWTQSVNLPQMGPLIGMLLAGDLCHAGKVRMPSAEEMGTLLGVHMDELDNSLAVQRRAREITPFMGYFKELNIAISDMACSAVITRFAQWWNVEGSGIEKIRLIDQQNWELDEEEAMNIDILDTHRPWHDIEQFTFELSLFPQLRVLIIDTPFTIQPLSLTLPKSEERTITDYLFQELPQLRHLHIAHSELSIFHNIPDHEGFNGSQFTGHRTTDGIVEYE</sequence>
<proteinExistence type="predicted"/>
<keyword evidence="3" id="KW-1185">Reference proteome</keyword>
<dbReference type="OrthoDB" id="2797654at2759"/>
<feature type="region of interest" description="Disordered" evidence="1">
    <location>
        <begin position="498"/>
        <end position="526"/>
    </location>
</feature>
<feature type="region of interest" description="Disordered" evidence="1">
    <location>
        <begin position="102"/>
        <end position="135"/>
    </location>
</feature>
<evidence type="ECO:0000313" key="3">
    <source>
        <dbReference type="Proteomes" id="UP000287166"/>
    </source>
</evidence>
<name>A0A401GU24_9APHY</name>
<dbReference type="Proteomes" id="UP000287166">
    <property type="component" value="Unassembled WGS sequence"/>
</dbReference>
<feature type="compositionally biased region" description="Basic residues" evidence="1">
    <location>
        <begin position="37"/>
        <end position="60"/>
    </location>
</feature>
<reference evidence="2 3" key="1">
    <citation type="journal article" date="2018" name="Sci. Rep.">
        <title>Genome sequence of the cauliflower mushroom Sparassis crispa (Hanabiratake) and its association with beneficial usage.</title>
        <authorList>
            <person name="Kiyama R."/>
            <person name="Furutani Y."/>
            <person name="Kawaguchi K."/>
            <person name="Nakanishi T."/>
        </authorList>
    </citation>
    <scope>NUCLEOTIDE SEQUENCE [LARGE SCALE GENOMIC DNA]</scope>
</reference>
<evidence type="ECO:0000256" key="1">
    <source>
        <dbReference type="SAM" id="MobiDB-lite"/>
    </source>
</evidence>
<dbReference type="EMBL" id="BFAD01000008">
    <property type="protein sequence ID" value="GBE85735.1"/>
    <property type="molecule type" value="Genomic_DNA"/>
</dbReference>
<feature type="compositionally biased region" description="Acidic residues" evidence="1">
    <location>
        <begin position="126"/>
        <end position="135"/>
    </location>
</feature>
<dbReference type="InParanoid" id="A0A401GU24"/>
<comment type="caution">
    <text evidence="2">The sequence shown here is derived from an EMBL/GenBank/DDBJ whole genome shotgun (WGS) entry which is preliminary data.</text>
</comment>
<protein>
    <submittedName>
        <fullName evidence="2">Uncharacterized protein</fullName>
    </submittedName>
</protein>
<feature type="region of interest" description="Disordered" evidence="1">
    <location>
        <begin position="11"/>
        <end position="71"/>
    </location>
</feature>
<organism evidence="2 3">
    <name type="scientific">Sparassis crispa</name>
    <dbReference type="NCBI Taxonomy" id="139825"/>
    <lineage>
        <taxon>Eukaryota</taxon>
        <taxon>Fungi</taxon>
        <taxon>Dikarya</taxon>
        <taxon>Basidiomycota</taxon>
        <taxon>Agaricomycotina</taxon>
        <taxon>Agaricomycetes</taxon>
        <taxon>Polyporales</taxon>
        <taxon>Sparassidaceae</taxon>
        <taxon>Sparassis</taxon>
    </lineage>
</organism>
<evidence type="ECO:0000313" key="2">
    <source>
        <dbReference type="EMBL" id="GBE85735.1"/>
    </source>
</evidence>
<accession>A0A401GU24</accession>
<feature type="compositionally biased region" description="Acidic residues" evidence="1">
    <location>
        <begin position="21"/>
        <end position="30"/>
    </location>
</feature>
<dbReference type="RefSeq" id="XP_027616648.1">
    <property type="nucleotide sequence ID" value="XM_027760847.1"/>
</dbReference>
<dbReference type="GeneID" id="38782652"/>
<gene>
    <name evidence="2" type="ORF">SCP_0802570</name>
</gene>
<dbReference type="AlphaFoldDB" id="A0A401GU24"/>